<keyword evidence="3" id="KW-0175">Coiled coil</keyword>
<dbReference type="Proteomes" id="UP000494163">
    <property type="component" value="Chromosome 2R"/>
</dbReference>
<accession>A0A0M4EE13</accession>
<dbReference type="OrthoDB" id="7882239at2759"/>
<gene>
    <name evidence="5" type="ORF">Dbus_chr2Rg905</name>
</gene>
<protein>
    <submittedName>
        <fullName evidence="5">Maker58</fullName>
    </submittedName>
</protein>
<organism evidence="5 6">
    <name type="scientific">Drosophila busckii</name>
    <name type="common">Fruit fly</name>
    <dbReference type="NCBI Taxonomy" id="30019"/>
    <lineage>
        <taxon>Eukaryota</taxon>
        <taxon>Metazoa</taxon>
        <taxon>Ecdysozoa</taxon>
        <taxon>Arthropoda</taxon>
        <taxon>Hexapoda</taxon>
        <taxon>Insecta</taxon>
        <taxon>Pterygota</taxon>
        <taxon>Neoptera</taxon>
        <taxon>Endopterygota</taxon>
        <taxon>Diptera</taxon>
        <taxon>Brachycera</taxon>
        <taxon>Muscomorpha</taxon>
        <taxon>Ephydroidea</taxon>
        <taxon>Drosophilidae</taxon>
        <taxon>Drosophila</taxon>
    </lineage>
</organism>
<evidence type="ECO:0000313" key="6">
    <source>
        <dbReference type="Proteomes" id="UP000494163"/>
    </source>
</evidence>
<dbReference type="AlphaFoldDB" id="A0A0M4EE13"/>
<evidence type="ECO:0000256" key="1">
    <source>
        <dbReference type="ARBA" id="ARBA00022490"/>
    </source>
</evidence>
<evidence type="ECO:0000256" key="2">
    <source>
        <dbReference type="ARBA" id="ARBA00022701"/>
    </source>
</evidence>
<reference evidence="5 6" key="1">
    <citation type="submission" date="2015-08" db="EMBL/GenBank/DDBJ databases">
        <title>Ancestral chromatin configuration constrains chromatin evolution on differentiating sex chromosomes in Drosophila.</title>
        <authorList>
            <person name="Zhou Q."/>
            <person name="Bachtrog D."/>
        </authorList>
    </citation>
    <scope>NUCLEOTIDE SEQUENCE [LARGE SCALE GENOMIC DNA]</scope>
    <source>
        <tissue evidence="5">Whole larvae</tissue>
    </source>
</reference>
<evidence type="ECO:0000313" key="5">
    <source>
        <dbReference type="EMBL" id="ALC41326.1"/>
    </source>
</evidence>
<feature type="domain" description="Kinesin-like protein KIF2A-like N-terminal" evidence="4">
    <location>
        <begin position="2"/>
        <end position="52"/>
    </location>
</feature>
<evidence type="ECO:0000256" key="3">
    <source>
        <dbReference type="ARBA" id="ARBA00023054"/>
    </source>
</evidence>
<dbReference type="STRING" id="30019.A0A0M4EE13"/>
<name>A0A0M4EE13_DROBS</name>
<dbReference type="Pfam" id="PF22923">
    <property type="entry name" value="KIF2A-like_1st"/>
    <property type="match status" value="1"/>
</dbReference>
<dbReference type="InterPro" id="IPR054473">
    <property type="entry name" value="KIF2A-like_N"/>
</dbReference>
<proteinExistence type="predicted"/>
<evidence type="ECO:0000259" key="4">
    <source>
        <dbReference type="Pfam" id="PF22923"/>
    </source>
</evidence>
<keyword evidence="2" id="KW-0493">Microtubule</keyword>
<keyword evidence="6" id="KW-1185">Reference proteome</keyword>
<dbReference type="GO" id="GO:0005874">
    <property type="term" value="C:microtubule"/>
    <property type="evidence" value="ECO:0007669"/>
    <property type="project" value="UniProtKB-KW"/>
</dbReference>
<sequence>MDFVNIGEDITITRSDGRVQSAKVDEIREDCVTVTWTEDFKVMGKEIVWANVLELNPHLIERAQQGGDSQIQIYERPKCNQDL</sequence>
<keyword evidence="1" id="KW-0963">Cytoplasm</keyword>
<dbReference type="OMA" id="MEFLMIG"/>
<dbReference type="EMBL" id="CP012524">
    <property type="protein sequence ID" value="ALC41326.1"/>
    <property type="molecule type" value="Genomic_DNA"/>
</dbReference>